<keyword evidence="7" id="KW-0732">Signal</keyword>
<evidence type="ECO:0000256" key="2">
    <source>
        <dbReference type="ARBA" id="ARBA00009533"/>
    </source>
</evidence>
<dbReference type="InterPro" id="IPR021115">
    <property type="entry name" value="Pyridoxal-P_BS"/>
</dbReference>
<dbReference type="InterPro" id="IPR015421">
    <property type="entry name" value="PyrdxlP-dep_Trfase_major"/>
</dbReference>
<evidence type="ECO:0000256" key="4">
    <source>
        <dbReference type="ARBA" id="ARBA00022898"/>
    </source>
</evidence>
<dbReference type="PROSITE" id="PS00392">
    <property type="entry name" value="DDC_GAD_HDC_YDC"/>
    <property type="match status" value="1"/>
</dbReference>
<evidence type="ECO:0000256" key="7">
    <source>
        <dbReference type="SAM" id="SignalP"/>
    </source>
</evidence>
<reference evidence="9" key="1">
    <citation type="submission" date="2025-08" db="UniProtKB">
        <authorList>
            <consortium name="RefSeq"/>
        </authorList>
    </citation>
    <scope>IDENTIFICATION</scope>
    <source>
        <tissue evidence="9">Testes</tissue>
    </source>
</reference>
<dbReference type="CDD" id="cd06450">
    <property type="entry name" value="DOPA_deC_like"/>
    <property type="match status" value="1"/>
</dbReference>
<dbReference type="PANTHER" id="PTHR45677">
    <property type="entry name" value="GLUTAMATE DECARBOXYLASE-RELATED"/>
    <property type="match status" value="1"/>
</dbReference>
<name>A0ABM0GP55_SACKO</name>
<feature type="chain" id="PRO_5046135679" evidence="7">
    <location>
        <begin position="18"/>
        <end position="571"/>
    </location>
</feature>
<dbReference type="Proteomes" id="UP000694865">
    <property type="component" value="Unplaced"/>
</dbReference>
<evidence type="ECO:0000256" key="6">
    <source>
        <dbReference type="RuleBase" id="RU000382"/>
    </source>
</evidence>
<dbReference type="Pfam" id="PF00282">
    <property type="entry name" value="Pyridoxal_deC"/>
    <property type="match status" value="1"/>
</dbReference>
<evidence type="ECO:0000256" key="1">
    <source>
        <dbReference type="ARBA" id="ARBA00001933"/>
    </source>
</evidence>
<dbReference type="SUPFAM" id="SSF53383">
    <property type="entry name" value="PLP-dependent transferases"/>
    <property type="match status" value="1"/>
</dbReference>
<dbReference type="RefSeq" id="XP_002734261.2">
    <property type="nucleotide sequence ID" value="XM_002734215.2"/>
</dbReference>
<comment type="similarity">
    <text evidence="2 6">Belongs to the group II decarboxylase family.</text>
</comment>
<dbReference type="PANTHER" id="PTHR45677:SF8">
    <property type="entry name" value="CYSTEINE SULFINIC ACID DECARBOXYLASE"/>
    <property type="match status" value="1"/>
</dbReference>
<keyword evidence="8" id="KW-1185">Reference proteome</keyword>
<evidence type="ECO:0000256" key="3">
    <source>
        <dbReference type="ARBA" id="ARBA00022793"/>
    </source>
</evidence>
<proteinExistence type="inferred from homology"/>
<organism evidence="8 9">
    <name type="scientific">Saccoglossus kowalevskii</name>
    <name type="common">Acorn worm</name>
    <dbReference type="NCBI Taxonomy" id="10224"/>
    <lineage>
        <taxon>Eukaryota</taxon>
        <taxon>Metazoa</taxon>
        <taxon>Hemichordata</taxon>
        <taxon>Enteropneusta</taxon>
        <taxon>Harrimaniidae</taxon>
        <taxon>Saccoglossus</taxon>
    </lineage>
</organism>
<dbReference type="InterPro" id="IPR015424">
    <property type="entry name" value="PyrdxlP-dep_Trfase"/>
</dbReference>
<dbReference type="Gene3D" id="3.40.640.10">
    <property type="entry name" value="Type I PLP-dependent aspartate aminotransferase-like (Major domain)"/>
    <property type="match status" value="1"/>
</dbReference>
<sequence>MSVLLCRLLLNVPSAVPQRVCSQLLSLRVKNTVNLVKYTVLTRQIMTQSQRIINDSVYSKPVGIGDVENVEMMPELSIDKQFLKDAMKIVFTEGVVKAGDRKTKVVEYLEPDELRDVFDFKIRDEAETSETLLKLLKDTYKYSVLPANPRFYNQLFSGQDVYGLVGQWATDSFNSSAYTYEVAPVFVLMEHEVIKRLRETIGYTNGDGVFCPGGSIANMYGINLARFKKYGSEIKSKGLYGLPRLIIYTSEHSHYSVKKGAAFMGFGTDSVYLVKCDERGRMIPEDLERQIELAKSQGHVPFFVNATSGTTVFGAFDPLNKLADICEQHDMWLHVDACWGGSSVMSRKWRHLLDGVERSNSLAWCQHKMMGVPLQCSAFLLRDNVGLMHNAHCAGATYLFQQDKFYDMSYDTGDKVIQCGRKVDAFKLWLMFKAKGNLGFEEEINIKFANSRHFAEKIKESDGFKLVVEPTCTNVCFWYIPPCLRSMNTNTDEFNAWLGKVAPVIKERMVKQGTLMIGYQPLFGKPNFFRHIFSNAKTTFQDVEYILDEIDRLGNDLTLSDLSKVKSPNEE</sequence>
<gene>
    <name evidence="9" type="primary">LOC100373513</name>
</gene>
<keyword evidence="5 6" id="KW-0456">Lyase</keyword>
<evidence type="ECO:0000256" key="5">
    <source>
        <dbReference type="ARBA" id="ARBA00023239"/>
    </source>
</evidence>
<dbReference type="Gene3D" id="3.90.1150.170">
    <property type="match status" value="1"/>
</dbReference>
<evidence type="ECO:0000313" key="8">
    <source>
        <dbReference type="Proteomes" id="UP000694865"/>
    </source>
</evidence>
<keyword evidence="3" id="KW-0210">Decarboxylase</keyword>
<comment type="cofactor">
    <cofactor evidence="1 6">
        <name>pyridoxal 5'-phosphate</name>
        <dbReference type="ChEBI" id="CHEBI:597326"/>
    </cofactor>
</comment>
<keyword evidence="4 6" id="KW-0663">Pyridoxal phosphate</keyword>
<feature type="signal peptide" evidence="7">
    <location>
        <begin position="1"/>
        <end position="17"/>
    </location>
</feature>
<dbReference type="InterPro" id="IPR002129">
    <property type="entry name" value="PyrdxlP-dep_de-COase"/>
</dbReference>
<protein>
    <submittedName>
        <fullName evidence="9">Cysteine sulfinic acid decarboxylase-like</fullName>
    </submittedName>
</protein>
<dbReference type="GeneID" id="100373513"/>
<evidence type="ECO:0000313" key="9">
    <source>
        <dbReference type="RefSeq" id="XP_002734261.2"/>
    </source>
</evidence>
<accession>A0ABM0GP55</accession>